<dbReference type="EMBL" id="CP076361">
    <property type="protein sequence ID" value="QWK89571.1"/>
    <property type="molecule type" value="Genomic_DNA"/>
</dbReference>
<proteinExistence type="predicted"/>
<dbReference type="RefSeq" id="WP_215504667.1">
    <property type="nucleotide sequence ID" value="NZ_CP076361.1"/>
</dbReference>
<dbReference type="Proteomes" id="UP000679352">
    <property type="component" value="Chromosome"/>
</dbReference>
<keyword evidence="1" id="KW-1133">Transmembrane helix</keyword>
<evidence type="ECO:0000313" key="4">
    <source>
        <dbReference type="Proteomes" id="UP000679352"/>
    </source>
</evidence>
<dbReference type="KEGG" id="gfu:KM031_12050"/>
<dbReference type="InterPro" id="IPR026422">
    <property type="entry name" value="VPEID-CTERM"/>
</dbReference>
<sequence>MTQFLKSLAAGATVAVVSAGSAAAQTYGSGCSIFTPWRCFGGGGSGGGTPTPTPTSVPEIDASAGLLAIAAVAVVMLFVWERRRRAA</sequence>
<protein>
    <submittedName>
        <fullName evidence="3">VPEID-CTERM sorting domain-containing protein</fullName>
    </submittedName>
</protein>
<evidence type="ECO:0000256" key="2">
    <source>
        <dbReference type="SAM" id="SignalP"/>
    </source>
</evidence>
<feature type="transmembrane region" description="Helical" evidence="1">
    <location>
        <begin position="62"/>
        <end position="80"/>
    </location>
</feature>
<name>A0A975S0T0_9RHOB</name>
<dbReference type="NCBIfam" id="TIGR04161">
    <property type="entry name" value="VPEID-CTERM"/>
    <property type="match status" value="1"/>
</dbReference>
<organism evidence="3 4">
    <name type="scientific">Gemmobacter fulvus</name>
    <dbReference type="NCBI Taxonomy" id="2840474"/>
    <lineage>
        <taxon>Bacteria</taxon>
        <taxon>Pseudomonadati</taxon>
        <taxon>Pseudomonadota</taxon>
        <taxon>Alphaproteobacteria</taxon>
        <taxon>Rhodobacterales</taxon>
        <taxon>Paracoccaceae</taxon>
        <taxon>Gemmobacter</taxon>
    </lineage>
</organism>
<accession>A0A975S0T0</accession>
<evidence type="ECO:0000313" key="3">
    <source>
        <dbReference type="EMBL" id="QWK89571.1"/>
    </source>
</evidence>
<keyword evidence="1" id="KW-0812">Transmembrane</keyword>
<gene>
    <name evidence="3" type="ORF">KM031_12050</name>
</gene>
<feature type="signal peptide" evidence="2">
    <location>
        <begin position="1"/>
        <end position="23"/>
    </location>
</feature>
<keyword evidence="2" id="KW-0732">Signal</keyword>
<keyword evidence="4" id="KW-1185">Reference proteome</keyword>
<keyword evidence="1" id="KW-0472">Membrane</keyword>
<reference evidence="3" key="1">
    <citation type="submission" date="2021-06" db="EMBL/GenBank/DDBJ databases">
        <title>Direct submission.</title>
        <authorList>
            <person name="Lee C.-S."/>
            <person name="Jin L."/>
        </authorList>
    </citation>
    <scope>NUCLEOTIDE SEQUENCE</scope>
    <source>
        <strain evidence="3">Con5</strain>
    </source>
</reference>
<feature type="chain" id="PRO_5037149146" evidence="2">
    <location>
        <begin position="24"/>
        <end position="87"/>
    </location>
</feature>
<dbReference type="AlphaFoldDB" id="A0A975S0T0"/>
<evidence type="ECO:0000256" key="1">
    <source>
        <dbReference type="SAM" id="Phobius"/>
    </source>
</evidence>